<feature type="compositionally biased region" description="Basic and acidic residues" evidence="6">
    <location>
        <begin position="285"/>
        <end position="301"/>
    </location>
</feature>
<keyword evidence="2" id="KW-0805">Transcription regulation</keyword>
<dbReference type="SMART" id="SM00066">
    <property type="entry name" value="GAL4"/>
    <property type="match status" value="1"/>
</dbReference>
<feature type="region of interest" description="Disordered" evidence="6">
    <location>
        <begin position="144"/>
        <end position="201"/>
    </location>
</feature>
<dbReference type="PANTHER" id="PTHR31845:SF17">
    <property type="entry name" value="ZN(II)2CYS6 TRANSCRIPTION FACTOR (EUROFUNG)"/>
    <property type="match status" value="1"/>
</dbReference>
<dbReference type="InParanoid" id="A0A1Y2BC36"/>
<organism evidence="8 9">
    <name type="scientific">Naematelia encephala</name>
    <dbReference type="NCBI Taxonomy" id="71784"/>
    <lineage>
        <taxon>Eukaryota</taxon>
        <taxon>Fungi</taxon>
        <taxon>Dikarya</taxon>
        <taxon>Basidiomycota</taxon>
        <taxon>Agaricomycotina</taxon>
        <taxon>Tremellomycetes</taxon>
        <taxon>Tremellales</taxon>
        <taxon>Naemateliaceae</taxon>
        <taxon>Naematelia</taxon>
    </lineage>
</organism>
<gene>
    <name evidence="8" type="ORF">BCR39DRAFT_45188</name>
</gene>
<evidence type="ECO:0000313" key="8">
    <source>
        <dbReference type="EMBL" id="ORY32276.1"/>
    </source>
</evidence>
<evidence type="ECO:0000256" key="2">
    <source>
        <dbReference type="ARBA" id="ARBA00023015"/>
    </source>
</evidence>
<evidence type="ECO:0000313" key="9">
    <source>
        <dbReference type="Proteomes" id="UP000193986"/>
    </source>
</evidence>
<feature type="compositionally biased region" description="Polar residues" evidence="6">
    <location>
        <begin position="223"/>
        <end position="243"/>
    </location>
</feature>
<dbReference type="EMBL" id="MCFC01000010">
    <property type="protein sequence ID" value="ORY32276.1"/>
    <property type="molecule type" value="Genomic_DNA"/>
</dbReference>
<dbReference type="CDD" id="cd12148">
    <property type="entry name" value="fungal_TF_MHR"/>
    <property type="match status" value="1"/>
</dbReference>
<comment type="caution">
    <text evidence="8">The sequence shown here is derived from an EMBL/GenBank/DDBJ whole genome shotgun (WGS) entry which is preliminary data.</text>
</comment>
<proteinExistence type="predicted"/>
<dbReference type="PROSITE" id="PS50048">
    <property type="entry name" value="ZN2_CY6_FUNGAL_2"/>
    <property type="match status" value="1"/>
</dbReference>
<evidence type="ECO:0000256" key="4">
    <source>
        <dbReference type="ARBA" id="ARBA00023163"/>
    </source>
</evidence>
<reference evidence="8 9" key="1">
    <citation type="submission" date="2016-07" db="EMBL/GenBank/DDBJ databases">
        <title>Pervasive Adenine N6-methylation of Active Genes in Fungi.</title>
        <authorList>
            <consortium name="DOE Joint Genome Institute"/>
            <person name="Mondo S.J."/>
            <person name="Dannebaum R.O."/>
            <person name="Kuo R.C."/>
            <person name="Labutti K."/>
            <person name="Haridas S."/>
            <person name="Kuo A."/>
            <person name="Salamov A."/>
            <person name="Ahrendt S.R."/>
            <person name="Lipzen A."/>
            <person name="Sullivan W."/>
            <person name="Andreopoulos W.B."/>
            <person name="Clum A."/>
            <person name="Lindquist E."/>
            <person name="Daum C."/>
            <person name="Ramamoorthy G.K."/>
            <person name="Gryganskyi A."/>
            <person name="Culley D."/>
            <person name="Magnuson J.K."/>
            <person name="James T.Y."/>
            <person name="O'Malley M.A."/>
            <person name="Stajich J.E."/>
            <person name="Spatafora J.W."/>
            <person name="Visel A."/>
            <person name="Grigoriev I.V."/>
        </authorList>
    </citation>
    <scope>NUCLEOTIDE SEQUENCE [LARGE SCALE GENOMIC DNA]</scope>
    <source>
        <strain evidence="8 9">68-887.2</strain>
    </source>
</reference>
<keyword evidence="5" id="KW-0539">Nucleus</keyword>
<dbReference type="GO" id="GO:0008270">
    <property type="term" value="F:zinc ion binding"/>
    <property type="evidence" value="ECO:0007669"/>
    <property type="project" value="InterPro"/>
</dbReference>
<feature type="region of interest" description="Disordered" evidence="6">
    <location>
        <begin position="213"/>
        <end position="262"/>
    </location>
</feature>
<evidence type="ECO:0000259" key="7">
    <source>
        <dbReference type="PROSITE" id="PS50048"/>
    </source>
</evidence>
<dbReference type="AlphaFoldDB" id="A0A1Y2BC36"/>
<feature type="region of interest" description="Disordered" evidence="6">
    <location>
        <begin position="1"/>
        <end position="21"/>
    </location>
</feature>
<dbReference type="GO" id="GO:0005634">
    <property type="term" value="C:nucleus"/>
    <property type="evidence" value="ECO:0007669"/>
    <property type="project" value="UniProtKB-SubCell"/>
</dbReference>
<feature type="domain" description="Zn(2)-C6 fungal-type" evidence="7">
    <location>
        <begin position="30"/>
        <end position="61"/>
    </location>
</feature>
<feature type="compositionally biased region" description="Basic and acidic residues" evidence="6">
    <location>
        <begin position="1"/>
        <end position="12"/>
    </location>
</feature>
<keyword evidence="4" id="KW-0804">Transcription</keyword>
<name>A0A1Y2BC36_9TREE</name>
<dbReference type="InterPro" id="IPR036864">
    <property type="entry name" value="Zn2-C6_fun-type_DNA-bd_sf"/>
</dbReference>
<keyword evidence="3" id="KW-0238">DNA-binding</keyword>
<feature type="region of interest" description="Disordered" evidence="6">
    <location>
        <begin position="274"/>
        <end position="326"/>
    </location>
</feature>
<dbReference type="InterPro" id="IPR051089">
    <property type="entry name" value="prtT"/>
</dbReference>
<dbReference type="GO" id="GO:0000981">
    <property type="term" value="F:DNA-binding transcription factor activity, RNA polymerase II-specific"/>
    <property type="evidence" value="ECO:0007669"/>
    <property type="project" value="InterPro"/>
</dbReference>
<dbReference type="InterPro" id="IPR001138">
    <property type="entry name" value="Zn2Cys6_DnaBD"/>
</dbReference>
<dbReference type="CDD" id="cd00067">
    <property type="entry name" value="GAL4"/>
    <property type="match status" value="1"/>
</dbReference>
<dbReference type="Gene3D" id="4.10.240.10">
    <property type="entry name" value="Zn(2)-C6 fungal-type DNA-binding domain"/>
    <property type="match status" value="1"/>
</dbReference>
<dbReference type="PANTHER" id="PTHR31845">
    <property type="entry name" value="FINGER DOMAIN PROTEIN, PUTATIVE-RELATED"/>
    <property type="match status" value="1"/>
</dbReference>
<dbReference type="OrthoDB" id="4454541at2759"/>
<evidence type="ECO:0000256" key="5">
    <source>
        <dbReference type="ARBA" id="ARBA00023242"/>
    </source>
</evidence>
<dbReference type="Proteomes" id="UP000193986">
    <property type="component" value="Unassembled WGS sequence"/>
</dbReference>
<dbReference type="GO" id="GO:0000976">
    <property type="term" value="F:transcription cis-regulatory region binding"/>
    <property type="evidence" value="ECO:0007669"/>
    <property type="project" value="TreeGrafter"/>
</dbReference>
<accession>A0A1Y2BC36</accession>
<dbReference type="Pfam" id="PF00172">
    <property type="entry name" value="Zn_clus"/>
    <property type="match status" value="1"/>
</dbReference>
<protein>
    <recommendedName>
        <fullName evidence="7">Zn(2)-C6 fungal-type domain-containing protein</fullName>
    </recommendedName>
</protein>
<comment type="subcellular location">
    <subcellularLocation>
        <location evidence="1">Nucleus</location>
    </subcellularLocation>
</comment>
<dbReference type="SUPFAM" id="SSF57701">
    <property type="entry name" value="Zn2/Cys6 DNA-binding domain"/>
    <property type="match status" value="1"/>
</dbReference>
<sequence length="860" mass="94848">MDADSERTHSPDDDLDEKDELGQRKLANRACDFCHRMKMKCIGKETPPCNRCRSAGHACTFDGPRKSKSSKVEDRLRLVEVQMGDMQSAIHELLHLQRAQAIPPLGAGSQQRYSIDGHLPAPYPTSVNETFVTQPMHKMDPIFDQNSSQSPHRFPQRPPQTTVQIPGRPVSSDMLFSNPAPPGTSLPTHPAPTTIWATPHIRPGTSVIPAETIRSTPAPLPTPVSSLKPPSSPQLRTADSSAHATDDEDDAEPLQSSSIGPWDNMFSLAEAARLSQDGQNPALVKGDRRRTGEGSDEKNHPFDFTTGDSPRHGRKRRRTKGPGGAAADELAELKKALPLERGSHIHTFQDPIELGYCTLEKGKQLFDLFMEHCQVYMPCFDPEVDTFESMRKRSPFSTTAIIFTASKCLDAGSTPSSLQIRCREQAEKIGQSTLFTPVSRMEVVQALIIMSSWGDTSWRPGGHAIRIAMDMGLYRCLPILASGGMGRGKSVAELKEEYALVVGARVWLTLYKMEFEMAFNLGRPALFSAEETIQHAREFLTHPLSIQTDSRLVATCELLTARLPLHQPFALIPSAASLTDLDERLKRTEDACKRWFEYWDKHYESKGISKGNFLREALITGGSAADLYCNSRVLHGIRSKRDVAQLSEERKQRLVNAMNAAETLVAMALRSQQYTKQFRYANLYTHVNIAFAARFLIRATSLMPEAVNTRQIGRDVEKLAAILAQVPGFQFATHLRDVIQKARRHNILPPASKPPSPAHQNSALPSLTMTAATAPPPQFASQSPYSTHSNGSTSGLLDFNFNGNNTGSMDAGQGFDFGYAEALFGQTGDAAVGLGGSFVSITKIKTRIVKEIWLMVSDFS</sequence>
<evidence type="ECO:0000256" key="3">
    <source>
        <dbReference type="ARBA" id="ARBA00023125"/>
    </source>
</evidence>
<keyword evidence="9" id="KW-1185">Reference proteome</keyword>
<evidence type="ECO:0000256" key="6">
    <source>
        <dbReference type="SAM" id="MobiDB-lite"/>
    </source>
</evidence>
<dbReference type="PROSITE" id="PS00463">
    <property type="entry name" value="ZN2_CY6_FUNGAL_1"/>
    <property type="match status" value="1"/>
</dbReference>
<evidence type="ECO:0000256" key="1">
    <source>
        <dbReference type="ARBA" id="ARBA00004123"/>
    </source>
</evidence>